<dbReference type="GO" id="GO:1904430">
    <property type="term" value="P:negative regulation of t-circle formation"/>
    <property type="evidence" value="ECO:0007669"/>
    <property type="project" value="TreeGrafter"/>
</dbReference>
<dbReference type="GO" id="GO:0070182">
    <property type="term" value="F:DNA polymerase binding"/>
    <property type="evidence" value="ECO:0007669"/>
    <property type="project" value="TreeGrafter"/>
</dbReference>
<dbReference type="FunFam" id="3.40.50.300:FF:000431">
    <property type="entry name" value="Regulator of telomere elongation helicase 1"/>
    <property type="match status" value="1"/>
</dbReference>
<dbReference type="EMBL" id="CAJPEV010001626">
    <property type="protein sequence ID" value="CAG0893579.1"/>
    <property type="molecule type" value="Genomic_DNA"/>
</dbReference>
<dbReference type="Pfam" id="PF13307">
    <property type="entry name" value="Helicase_C_2"/>
    <property type="match status" value="1"/>
</dbReference>
<feature type="non-terminal residue" evidence="19">
    <location>
        <position position="1"/>
    </location>
</feature>
<dbReference type="AlphaFoldDB" id="A0A7R9A4G8"/>
<evidence type="ECO:0000256" key="8">
    <source>
        <dbReference type="ARBA" id="ARBA00022840"/>
    </source>
</evidence>
<keyword evidence="11" id="KW-0238">DNA-binding</keyword>
<dbReference type="PANTHER" id="PTHR11472:SF34">
    <property type="entry name" value="REGULATOR OF TELOMERE ELONGATION HELICASE 1"/>
    <property type="match status" value="1"/>
</dbReference>
<keyword evidence="8" id="KW-0067">ATP-binding</keyword>
<evidence type="ECO:0000256" key="13">
    <source>
        <dbReference type="ARBA" id="ARBA00023235"/>
    </source>
</evidence>
<evidence type="ECO:0000256" key="2">
    <source>
        <dbReference type="ARBA" id="ARBA00022485"/>
    </source>
</evidence>
<name>A0A7R9A4G8_9CRUS</name>
<evidence type="ECO:0000256" key="11">
    <source>
        <dbReference type="ARBA" id="ARBA00023125"/>
    </source>
</evidence>
<evidence type="ECO:0000256" key="7">
    <source>
        <dbReference type="ARBA" id="ARBA00022806"/>
    </source>
</evidence>
<keyword evidence="7" id="KW-0347">Helicase</keyword>
<evidence type="ECO:0000256" key="12">
    <source>
        <dbReference type="ARBA" id="ARBA00023204"/>
    </source>
</evidence>
<evidence type="ECO:0000259" key="18">
    <source>
        <dbReference type="SMART" id="SM00491"/>
    </source>
</evidence>
<accession>A0A7R9A4G8</accession>
<dbReference type="GO" id="GO:0005634">
    <property type="term" value="C:nucleus"/>
    <property type="evidence" value="ECO:0007669"/>
    <property type="project" value="UniProtKB-SubCell"/>
</dbReference>
<dbReference type="GO" id="GO:0045910">
    <property type="term" value="P:negative regulation of DNA recombination"/>
    <property type="evidence" value="ECO:0007669"/>
    <property type="project" value="TreeGrafter"/>
</dbReference>
<evidence type="ECO:0000256" key="1">
    <source>
        <dbReference type="ARBA" id="ARBA00004123"/>
    </source>
</evidence>
<keyword evidence="9" id="KW-0408">Iron</keyword>
<evidence type="ECO:0000256" key="5">
    <source>
        <dbReference type="ARBA" id="ARBA00022763"/>
    </source>
</evidence>
<dbReference type="GO" id="GO:0003678">
    <property type="term" value="F:DNA helicase activity"/>
    <property type="evidence" value="ECO:0007669"/>
    <property type="project" value="InterPro"/>
</dbReference>
<dbReference type="GO" id="GO:0046872">
    <property type="term" value="F:metal ion binding"/>
    <property type="evidence" value="ECO:0007669"/>
    <property type="project" value="UniProtKB-KW"/>
</dbReference>
<evidence type="ECO:0000256" key="9">
    <source>
        <dbReference type="ARBA" id="ARBA00023004"/>
    </source>
</evidence>
<dbReference type="SMART" id="SM00491">
    <property type="entry name" value="HELICc2"/>
    <property type="match status" value="1"/>
</dbReference>
<keyword evidence="5" id="KW-0227">DNA damage</keyword>
<evidence type="ECO:0000256" key="4">
    <source>
        <dbReference type="ARBA" id="ARBA00022741"/>
    </source>
</evidence>
<feature type="region of interest" description="Disordered" evidence="17">
    <location>
        <begin position="407"/>
        <end position="427"/>
    </location>
</feature>
<dbReference type="Pfam" id="PF23109">
    <property type="entry name" value="ARCH_RTEL1"/>
    <property type="match status" value="1"/>
</dbReference>
<keyword evidence="2" id="KW-0004">4Fe-4S</keyword>
<dbReference type="Pfam" id="PF23116">
    <property type="entry name" value="HHD_RTEL1"/>
    <property type="match status" value="1"/>
</dbReference>
<evidence type="ECO:0000313" key="20">
    <source>
        <dbReference type="Proteomes" id="UP000677054"/>
    </source>
</evidence>
<dbReference type="Gene3D" id="1.20.1160.20">
    <property type="match status" value="1"/>
</dbReference>
<keyword evidence="4" id="KW-0547">Nucleotide-binding</keyword>
<sequence>SYGADFLLNRLKEAEITAQGSHVILDLIEKMLTYLANATMTGTRRLEGGLQRLSNFLQVVYAGNDMKAASLKAFKVFVQEEEIGGKLWQKKKICKSIHFWCFNPGIGLERLSSLGVHSLIMTSGTLAPLDTLQAQLKVPFSVTLENPHIVGENQVFAGIIPKGPDGTLLSSSYENRKNPAYVGSLGQTILNVARVSPGGMLVFFPSYAALKSSMEAWQDKGTWSSLQKIKPIFVEPVGKDGLIETMQEFSRLARDTAGKGALFLAVCRGKVSEGLDFADDLGRTVVITGLPYPPMMDPRVVLKKSFLDESRTNGQSLTGGEWYRLEASRAVNQAIGRVIRHRDDYGAILLCDARFQDSNFKSRLSSWIRPRLAVHSEFGKGLRSIAQFFSAAHKISSSRIQKLEPQSGSVTIHERRKKSSTSKLNEEKDTNCMKQYYREESQEGKSGEYKDLFEGLIEAKPTSLVGFLGDPQGSDTVPVASTTVSTHLNSVAQPPKRRKIKMIPNAPAEKPLLKMENHVKEPDKMEASKNFLSQARKTLLEQEYKAFSMALKMYQQSKKLNELMSVLKPLVSQDSTKGRLFYGLTSFLTAAHRQPFEKFIDSNVNSRQE</sequence>
<reference evidence="19" key="1">
    <citation type="submission" date="2020-11" db="EMBL/GenBank/DDBJ databases">
        <authorList>
            <person name="Tran Van P."/>
        </authorList>
    </citation>
    <scope>NUCLEOTIDE SEQUENCE</scope>
</reference>
<dbReference type="InterPro" id="IPR057498">
    <property type="entry name" value="Rtel1_ARCH"/>
</dbReference>
<dbReference type="Gene3D" id="3.40.50.300">
    <property type="entry name" value="P-loop containing nucleotide triphosphate hydrolases"/>
    <property type="match status" value="1"/>
</dbReference>
<gene>
    <name evidence="19" type="ORF">DSTB1V02_LOCUS7718</name>
</gene>
<keyword evidence="13" id="KW-0413">Isomerase</keyword>
<dbReference type="CDD" id="cd18788">
    <property type="entry name" value="SF2_C_XPD"/>
    <property type="match status" value="1"/>
</dbReference>
<keyword evidence="12" id="KW-0234">DNA repair</keyword>
<dbReference type="Proteomes" id="UP000677054">
    <property type="component" value="Unassembled WGS sequence"/>
</dbReference>
<evidence type="ECO:0000313" key="19">
    <source>
        <dbReference type="EMBL" id="CAD7247893.1"/>
    </source>
</evidence>
<evidence type="ECO:0000256" key="16">
    <source>
        <dbReference type="ARBA" id="ARBA00073810"/>
    </source>
</evidence>
<keyword evidence="20" id="KW-1185">Reference proteome</keyword>
<dbReference type="InterPro" id="IPR013020">
    <property type="entry name" value="Rad3/Chl1-like"/>
</dbReference>
<dbReference type="PANTHER" id="PTHR11472">
    <property type="entry name" value="DNA REPAIR DEAD HELICASE RAD3/XP-D SUBFAMILY MEMBER"/>
    <property type="match status" value="1"/>
</dbReference>
<evidence type="ECO:0000256" key="3">
    <source>
        <dbReference type="ARBA" id="ARBA00022723"/>
    </source>
</evidence>
<dbReference type="InterPro" id="IPR006555">
    <property type="entry name" value="ATP-dep_Helicase_C"/>
</dbReference>
<evidence type="ECO:0000256" key="17">
    <source>
        <dbReference type="SAM" id="MobiDB-lite"/>
    </source>
</evidence>
<comment type="catalytic activity">
    <reaction evidence="15">
        <text>ATP + H2O = ADP + phosphate + H(+)</text>
        <dbReference type="Rhea" id="RHEA:13065"/>
        <dbReference type="ChEBI" id="CHEBI:15377"/>
        <dbReference type="ChEBI" id="CHEBI:15378"/>
        <dbReference type="ChEBI" id="CHEBI:30616"/>
        <dbReference type="ChEBI" id="CHEBI:43474"/>
        <dbReference type="ChEBI" id="CHEBI:456216"/>
    </reaction>
</comment>
<evidence type="ECO:0000256" key="6">
    <source>
        <dbReference type="ARBA" id="ARBA00022801"/>
    </source>
</evidence>
<evidence type="ECO:0000256" key="10">
    <source>
        <dbReference type="ARBA" id="ARBA00023014"/>
    </source>
</evidence>
<evidence type="ECO:0000256" key="14">
    <source>
        <dbReference type="ARBA" id="ARBA00023242"/>
    </source>
</evidence>
<dbReference type="GO" id="GO:0051539">
    <property type="term" value="F:4 iron, 4 sulfur cluster binding"/>
    <property type="evidence" value="ECO:0007669"/>
    <property type="project" value="UniProtKB-KW"/>
</dbReference>
<evidence type="ECO:0000256" key="15">
    <source>
        <dbReference type="ARBA" id="ARBA00049360"/>
    </source>
</evidence>
<keyword evidence="10" id="KW-0411">Iron-sulfur</keyword>
<dbReference type="OrthoDB" id="19182at2759"/>
<dbReference type="GO" id="GO:0016818">
    <property type="term" value="F:hydrolase activity, acting on acid anhydrides, in phosphorus-containing anhydrides"/>
    <property type="evidence" value="ECO:0007669"/>
    <property type="project" value="InterPro"/>
</dbReference>
<dbReference type="InterPro" id="IPR027417">
    <property type="entry name" value="P-loop_NTPase"/>
</dbReference>
<dbReference type="GO" id="GO:0006281">
    <property type="term" value="P:DNA repair"/>
    <property type="evidence" value="ECO:0007669"/>
    <property type="project" value="UniProtKB-KW"/>
</dbReference>
<protein>
    <recommendedName>
        <fullName evidence="16">Regulator of telomere elongation helicase 1 homolog</fullName>
    </recommendedName>
</protein>
<organism evidence="19">
    <name type="scientific">Darwinula stevensoni</name>
    <dbReference type="NCBI Taxonomy" id="69355"/>
    <lineage>
        <taxon>Eukaryota</taxon>
        <taxon>Metazoa</taxon>
        <taxon>Ecdysozoa</taxon>
        <taxon>Arthropoda</taxon>
        <taxon>Crustacea</taxon>
        <taxon>Oligostraca</taxon>
        <taxon>Ostracoda</taxon>
        <taxon>Podocopa</taxon>
        <taxon>Podocopida</taxon>
        <taxon>Darwinulocopina</taxon>
        <taxon>Darwinuloidea</taxon>
        <taxon>Darwinulidae</taxon>
        <taxon>Darwinula</taxon>
    </lineage>
</organism>
<feature type="domain" description="ATP-dependent helicase C-terminal" evidence="18">
    <location>
        <begin position="207"/>
        <end position="357"/>
    </location>
</feature>
<keyword evidence="14" id="KW-0539">Nucleus</keyword>
<dbReference type="GO" id="GO:0090657">
    <property type="term" value="P:telomeric loop disassembly"/>
    <property type="evidence" value="ECO:0007669"/>
    <property type="project" value="TreeGrafter"/>
</dbReference>
<dbReference type="InterPro" id="IPR045028">
    <property type="entry name" value="DinG/Rad3-like"/>
</dbReference>
<dbReference type="GO" id="GO:0003677">
    <property type="term" value="F:DNA binding"/>
    <property type="evidence" value="ECO:0007669"/>
    <property type="project" value="UniProtKB-KW"/>
</dbReference>
<dbReference type="NCBIfam" id="TIGR00604">
    <property type="entry name" value="rad3"/>
    <property type="match status" value="1"/>
</dbReference>
<proteinExistence type="predicted"/>
<dbReference type="EMBL" id="LR901143">
    <property type="protein sequence ID" value="CAD7247893.1"/>
    <property type="molecule type" value="Genomic_DNA"/>
</dbReference>
<comment type="subcellular location">
    <subcellularLocation>
        <location evidence="1">Nucleus</location>
    </subcellularLocation>
</comment>
<keyword evidence="6" id="KW-0378">Hydrolase</keyword>
<dbReference type="GO" id="GO:0010569">
    <property type="term" value="P:regulation of double-strand break repair via homologous recombination"/>
    <property type="evidence" value="ECO:0007669"/>
    <property type="project" value="TreeGrafter"/>
</dbReference>
<keyword evidence="3" id="KW-0479">Metal-binding</keyword>
<dbReference type="GO" id="GO:0005524">
    <property type="term" value="F:ATP binding"/>
    <property type="evidence" value="ECO:0007669"/>
    <property type="project" value="UniProtKB-KW"/>
</dbReference>